<name>A0AC61RAG0_9FIRM</name>
<organism evidence="1 2">
    <name type="scientific">Dubosiella muris</name>
    <dbReference type="NCBI Taxonomy" id="3038133"/>
    <lineage>
        <taxon>Bacteria</taxon>
        <taxon>Bacillati</taxon>
        <taxon>Bacillota</taxon>
        <taxon>Erysipelotrichia</taxon>
        <taxon>Erysipelotrichales</taxon>
        <taxon>Erysipelotrichaceae</taxon>
        <taxon>Dubosiella</taxon>
    </lineage>
</organism>
<accession>A0AC61RAG0</accession>
<dbReference type="EMBL" id="SRYG01000001">
    <property type="protein sequence ID" value="TGY67255.1"/>
    <property type="molecule type" value="Genomic_DNA"/>
</dbReference>
<dbReference type="Proteomes" id="UP000308836">
    <property type="component" value="Unassembled WGS sequence"/>
</dbReference>
<comment type="caution">
    <text evidence="1">The sequence shown here is derived from an EMBL/GenBank/DDBJ whole genome shotgun (WGS) entry which is preliminary data.</text>
</comment>
<keyword evidence="2" id="KW-1185">Reference proteome</keyword>
<evidence type="ECO:0000313" key="1">
    <source>
        <dbReference type="EMBL" id="TGY67255.1"/>
    </source>
</evidence>
<protein>
    <submittedName>
        <fullName evidence="1">Uncharacterized protein</fullName>
    </submittedName>
</protein>
<reference evidence="1" key="1">
    <citation type="submission" date="2019-04" db="EMBL/GenBank/DDBJ databases">
        <title>Microbes associate with the intestines of laboratory mice.</title>
        <authorList>
            <person name="Navarre W."/>
            <person name="Wong E."/>
            <person name="Huang K."/>
            <person name="Tropini C."/>
            <person name="Ng K."/>
            <person name="Yu B."/>
        </authorList>
    </citation>
    <scope>NUCLEOTIDE SEQUENCE</scope>
    <source>
        <strain evidence="1">NM09_H32</strain>
    </source>
</reference>
<evidence type="ECO:0000313" key="2">
    <source>
        <dbReference type="Proteomes" id="UP000308836"/>
    </source>
</evidence>
<gene>
    <name evidence="1" type="ORF">E5336_00300</name>
</gene>
<sequence>MKKNEIMARLTAAIGGSEAGDAVLKEVFADGETFSKEDLEMKLKALNALSEQYQKDGDETMLDLTNQKIEVVQKAIDLL</sequence>
<proteinExistence type="predicted"/>